<keyword evidence="1" id="KW-0802">TPR repeat</keyword>
<reference evidence="3" key="2">
    <citation type="submission" date="2021-04" db="EMBL/GenBank/DDBJ databases">
        <authorList>
            <person name="Podell S."/>
        </authorList>
    </citation>
    <scope>NUCLEOTIDE SEQUENCE</scope>
    <source>
        <strain evidence="3">Hildebrandi</strain>
    </source>
</reference>
<dbReference type="InterPro" id="IPR019734">
    <property type="entry name" value="TPR_rpt"/>
</dbReference>
<feature type="repeat" description="TPR" evidence="1">
    <location>
        <begin position="261"/>
        <end position="294"/>
    </location>
</feature>
<organism evidence="3 4">
    <name type="scientific">Nitzschia inconspicua</name>
    <dbReference type="NCBI Taxonomy" id="303405"/>
    <lineage>
        <taxon>Eukaryota</taxon>
        <taxon>Sar</taxon>
        <taxon>Stramenopiles</taxon>
        <taxon>Ochrophyta</taxon>
        <taxon>Bacillariophyta</taxon>
        <taxon>Bacillariophyceae</taxon>
        <taxon>Bacillariophycidae</taxon>
        <taxon>Bacillariales</taxon>
        <taxon>Bacillariaceae</taxon>
        <taxon>Nitzschia</taxon>
    </lineage>
</organism>
<evidence type="ECO:0000256" key="1">
    <source>
        <dbReference type="PROSITE-ProRule" id="PRU00339"/>
    </source>
</evidence>
<gene>
    <name evidence="3" type="ORF">IV203_003117</name>
</gene>
<dbReference type="Pfam" id="PF13424">
    <property type="entry name" value="TPR_12"/>
    <property type="match status" value="1"/>
</dbReference>
<name>A0A9K3L1I8_9STRA</name>
<reference evidence="3" key="1">
    <citation type="journal article" date="2021" name="Sci. Rep.">
        <title>Diploid genomic architecture of Nitzschia inconspicua, an elite biomass production diatom.</title>
        <authorList>
            <person name="Oliver A."/>
            <person name="Podell S."/>
            <person name="Pinowska A."/>
            <person name="Traller J.C."/>
            <person name="Smith S.R."/>
            <person name="McClure R."/>
            <person name="Beliaev A."/>
            <person name="Bohutskyi P."/>
            <person name="Hill E.A."/>
            <person name="Rabines A."/>
            <person name="Zheng H."/>
            <person name="Allen L.Z."/>
            <person name="Kuo A."/>
            <person name="Grigoriev I.V."/>
            <person name="Allen A.E."/>
            <person name="Hazlebeck D."/>
            <person name="Allen E.E."/>
        </authorList>
    </citation>
    <scope>NUCLEOTIDE SEQUENCE</scope>
    <source>
        <strain evidence="3">Hildebrandi</strain>
    </source>
</reference>
<evidence type="ECO:0000256" key="2">
    <source>
        <dbReference type="SAM" id="MobiDB-lite"/>
    </source>
</evidence>
<evidence type="ECO:0000313" key="3">
    <source>
        <dbReference type="EMBL" id="KAG7353762.1"/>
    </source>
</evidence>
<evidence type="ECO:0000313" key="4">
    <source>
        <dbReference type="Proteomes" id="UP000693970"/>
    </source>
</evidence>
<dbReference type="SMART" id="SM00028">
    <property type="entry name" value="TPR"/>
    <property type="match status" value="2"/>
</dbReference>
<dbReference type="EMBL" id="JAGRRH010000016">
    <property type="protein sequence ID" value="KAG7353762.1"/>
    <property type="molecule type" value="Genomic_DNA"/>
</dbReference>
<feature type="region of interest" description="Disordered" evidence="2">
    <location>
        <begin position="388"/>
        <end position="426"/>
    </location>
</feature>
<accession>A0A9K3L1I8</accession>
<dbReference type="PROSITE" id="PS50005">
    <property type="entry name" value="TPR"/>
    <property type="match status" value="2"/>
</dbReference>
<keyword evidence="4" id="KW-1185">Reference proteome</keyword>
<feature type="region of interest" description="Disordered" evidence="2">
    <location>
        <begin position="1"/>
        <end position="54"/>
    </location>
</feature>
<dbReference type="Proteomes" id="UP000693970">
    <property type="component" value="Unassembled WGS sequence"/>
</dbReference>
<proteinExistence type="predicted"/>
<sequence length="426" mass="47027">MGKKAKSSKGALRAKERKLDKSTLPPPPKPVTDEVGSAKLLDEPSLPGSGYKALNQEGYDDGGVADLTLVIDLDDSVLRRKRGETDYFQALKADLLPRVTKGSLAHLPRRDQKIKLAKLLFSDEEHDEDKNPSEVWQDTVDGNEDAATKKLRQERLASARMALSLSSVLREPACASLSLSEISKRRLSLYGKEGAEDALRCADKAIEIAGPGFWDRDEIEIEAEESPKIDEKYEKNATAPGLSNEVSLKLQPVRVSQLCLRSAYLHRGNALAALGREDEARETYQKVLPMLEAEPRCGRLDWERCSILVNIGNTFSRQGDYDKANEQYTAAEKLGRDHIEADEGNKVDGMGIAIVSMRARAFALKKAGREEDGKNVLKDVIKMQIELNAENEKKKAEEKEAEEKARAESAAKENSNTAANPAVVEN</sequence>
<dbReference type="OrthoDB" id="37692at2759"/>
<protein>
    <submittedName>
        <fullName evidence="3">Tetratricopeptide repeat protein</fullName>
    </submittedName>
</protein>
<feature type="repeat" description="TPR" evidence="1">
    <location>
        <begin position="305"/>
        <end position="338"/>
    </location>
</feature>
<dbReference type="AlphaFoldDB" id="A0A9K3L1I8"/>
<feature type="compositionally biased region" description="Basic and acidic residues" evidence="2">
    <location>
        <begin position="390"/>
        <end position="411"/>
    </location>
</feature>
<comment type="caution">
    <text evidence="3">The sequence shown here is derived from an EMBL/GenBank/DDBJ whole genome shotgun (WGS) entry which is preliminary data.</text>
</comment>